<evidence type="ECO:0000313" key="2">
    <source>
        <dbReference type="Proteomes" id="UP000239197"/>
    </source>
</evidence>
<dbReference type="GO" id="GO:0047661">
    <property type="term" value="F:amino-acid racemase activity"/>
    <property type="evidence" value="ECO:0007669"/>
    <property type="project" value="InterPro"/>
</dbReference>
<organism evidence="1 2">
    <name type="scientific">Rahnella sikkimica</name>
    <dbReference type="NCBI Taxonomy" id="1805933"/>
    <lineage>
        <taxon>Bacteria</taxon>
        <taxon>Pseudomonadati</taxon>
        <taxon>Pseudomonadota</taxon>
        <taxon>Gammaproteobacteria</taxon>
        <taxon>Enterobacterales</taxon>
        <taxon>Yersiniaceae</taxon>
        <taxon>Rahnella</taxon>
    </lineage>
</organism>
<dbReference type="EMBL" id="CP019062">
    <property type="protein sequence ID" value="AVF35314.1"/>
    <property type="molecule type" value="Genomic_DNA"/>
</dbReference>
<reference evidence="2" key="1">
    <citation type="submission" date="2017-01" db="EMBL/GenBank/DDBJ databases">
        <title>Genome sequence of Rouxiella sp. ERMR1:05.</title>
        <authorList>
            <person name="Kumar R."/>
            <person name="Singh D."/>
            <person name="Kumar S."/>
        </authorList>
    </citation>
    <scope>NUCLEOTIDE SEQUENCE [LARGE SCALE GENOMIC DNA]</scope>
    <source>
        <strain evidence="2">ERMR1:05</strain>
    </source>
</reference>
<proteinExistence type="predicted"/>
<name>A0A2L1UQV6_9GAMM</name>
<protein>
    <submittedName>
        <fullName evidence="1">Asp/Glu racemase</fullName>
    </submittedName>
</protein>
<dbReference type="RefSeq" id="WP_104922813.1">
    <property type="nucleotide sequence ID" value="NZ_CP019062.1"/>
</dbReference>
<gene>
    <name evidence="1" type="ORF">BV494_10380</name>
</gene>
<dbReference type="KEGG" id="rox:BV494_10380"/>
<dbReference type="InterPro" id="IPR015942">
    <property type="entry name" value="Asp/Glu/hydantoin_racemase"/>
</dbReference>
<dbReference type="OrthoDB" id="6497321at2"/>
<accession>A0A2L1UQV6</accession>
<dbReference type="AlphaFoldDB" id="A0A2L1UQV6"/>
<dbReference type="Pfam" id="PF01177">
    <property type="entry name" value="Asp_Glu_race"/>
    <property type="match status" value="1"/>
</dbReference>
<dbReference type="Proteomes" id="UP000239197">
    <property type="component" value="Chromosome"/>
</dbReference>
<sequence>MRITCLHTADSNIAVFENAAQELGLNHHEFRHISRPDLLAAAERAGGLTPEILEQTAQVLLALSQDCDRVLLTCSTLGAAAAVAAENTQVPVLRVDQALAEAAMKTAGKVVVLCAVETTLGPTGQLFEQTEKHPDAALEMRLVAGAWGKFKQGDLAGYWQTVAAAADAAFREGAAAVVLAQASMTGAAQFTQRGKPLTSPECGLKAVVAG</sequence>
<evidence type="ECO:0000313" key="1">
    <source>
        <dbReference type="EMBL" id="AVF35314.1"/>
    </source>
</evidence>
<keyword evidence="2" id="KW-1185">Reference proteome</keyword>